<evidence type="ECO:0000313" key="7">
    <source>
        <dbReference type="EMBL" id="MDR6288477.1"/>
    </source>
</evidence>
<dbReference type="Pfam" id="PF01979">
    <property type="entry name" value="Amidohydro_1"/>
    <property type="match status" value="1"/>
</dbReference>
<evidence type="ECO:0000259" key="5">
    <source>
        <dbReference type="Pfam" id="PF01979"/>
    </source>
</evidence>
<evidence type="ECO:0000313" key="8">
    <source>
        <dbReference type="Proteomes" id="UP001262410"/>
    </source>
</evidence>
<comment type="caution">
    <text evidence="7">The sequence shown here is derived from an EMBL/GenBank/DDBJ whole genome shotgun (WGS) entry which is preliminary data.</text>
</comment>
<dbReference type="Gene3D" id="3.20.20.140">
    <property type="entry name" value="Metal-dependent hydrolases"/>
    <property type="match status" value="1"/>
</dbReference>
<dbReference type="InterPro" id="IPR051607">
    <property type="entry name" value="Metallo-dep_hydrolases"/>
</dbReference>
<dbReference type="PANTHER" id="PTHR11271:SF48">
    <property type="entry name" value="AMIDOHYDROLASE-RELATED DOMAIN-CONTAINING PROTEIN"/>
    <property type="match status" value="1"/>
</dbReference>
<dbReference type="InterPro" id="IPR055156">
    <property type="entry name" value="HutF-like_N"/>
</dbReference>
<dbReference type="Pfam" id="PF22429">
    <property type="entry name" value="HutF_N"/>
    <property type="match status" value="1"/>
</dbReference>
<dbReference type="GO" id="GO:0050416">
    <property type="term" value="F:formimidoylglutamate deiminase activity"/>
    <property type="evidence" value="ECO:0007669"/>
    <property type="project" value="UniProtKB-EC"/>
</dbReference>
<feature type="domain" description="Amidohydrolase-related" evidence="5">
    <location>
        <begin position="48"/>
        <end position="432"/>
    </location>
</feature>
<dbReference type="NCBIfam" id="NF006681">
    <property type="entry name" value="PRK09229.1-2"/>
    <property type="match status" value="1"/>
</dbReference>
<dbReference type="NCBIfam" id="TIGR02022">
    <property type="entry name" value="hutF"/>
    <property type="match status" value="1"/>
</dbReference>
<keyword evidence="2" id="KW-0479">Metal-binding</keyword>
<dbReference type="PANTHER" id="PTHR11271">
    <property type="entry name" value="GUANINE DEAMINASE"/>
    <property type="match status" value="1"/>
</dbReference>
<dbReference type="EMBL" id="JAVDPW010000002">
    <property type="protein sequence ID" value="MDR6288477.1"/>
    <property type="molecule type" value="Genomic_DNA"/>
</dbReference>
<dbReference type="SUPFAM" id="SSF51556">
    <property type="entry name" value="Metallo-dependent hydrolases"/>
    <property type="match status" value="1"/>
</dbReference>
<evidence type="ECO:0000259" key="6">
    <source>
        <dbReference type="Pfam" id="PF22429"/>
    </source>
</evidence>
<comment type="cofactor">
    <cofactor evidence="1">
        <name>Zn(2+)</name>
        <dbReference type="ChEBI" id="CHEBI:29105"/>
    </cofactor>
</comment>
<evidence type="ECO:0000256" key="2">
    <source>
        <dbReference type="ARBA" id="ARBA00022723"/>
    </source>
</evidence>
<keyword evidence="8" id="KW-1185">Reference proteome</keyword>
<accession>A0ABU1JJG8</accession>
<organism evidence="7 8">
    <name type="scientific">Inquilinus ginsengisoli</name>
    <dbReference type="NCBI Taxonomy" id="363840"/>
    <lineage>
        <taxon>Bacteria</taxon>
        <taxon>Pseudomonadati</taxon>
        <taxon>Pseudomonadota</taxon>
        <taxon>Alphaproteobacteria</taxon>
        <taxon>Rhodospirillales</taxon>
        <taxon>Rhodospirillaceae</taxon>
        <taxon>Inquilinus</taxon>
    </lineage>
</organism>
<name>A0ABU1JJG8_9PROT</name>
<keyword evidence="3 7" id="KW-0378">Hydrolase</keyword>
<feature type="domain" description="Formimidoylglutamate deiminase N-terminal" evidence="6">
    <location>
        <begin position="6"/>
        <end position="38"/>
    </location>
</feature>
<dbReference type="NCBIfam" id="NF006684">
    <property type="entry name" value="PRK09229.1-5"/>
    <property type="match status" value="1"/>
</dbReference>
<dbReference type="InterPro" id="IPR032466">
    <property type="entry name" value="Metal_Hydrolase"/>
</dbReference>
<evidence type="ECO:0000256" key="4">
    <source>
        <dbReference type="ARBA" id="ARBA00022833"/>
    </source>
</evidence>
<dbReference type="InterPro" id="IPR010252">
    <property type="entry name" value="HutF"/>
</dbReference>
<dbReference type="InterPro" id="IPR006680">
    <property type="entry name" value="Amidohydro-rel"/>
</dbReference>
<proteinExistence type="predicted"/>
<evidence type="ECO:0000256" key="3">
    <source>
        <dbReference type="ARBA" id="ARBA00022801"/>
    </source>
</evidence>
<sequence length="458" mass="48564">MTTRYFTETALLADGWAENVLIEIDANGNFARVAAGAERGDAEAIAGIVIPGMANLHSHAFQRAMAGLAETAAGPGDDFWSWREQMYRFVRVLDPDQVEAIAAQLYIEMLKAGYTAVAEFHYLHHQPDGTPYADRAELSRRVIAAAKATGIGIAHLPVLYNTGGFGGQKAGDGQRRFLNDAEGILDIAARLRADHAGDADVRIGIAPHSLRAVPPEMLAATVAGIQAIDPSSPIHIHIAEQVKEVEQCVAWSGARPVEWLLDHAPVDGRWCLVHATHLTGTETTALAASDAIAGLCPTTEANLGDGIFPLAPYLVAGGRLGIGSDSHISVGVIEELRWLEYGQRLLHRKRGVGAGPARPAVGATLFQAAVDGGAQAIGRTSGRIQAGARADLVVLDSDHPALIGRQGDALLDSFVFAGNDSPIRGVMAGGRWRVRDGHHADERAVAARYRSVMTALLA</sequence>
<protein>
    <submittedName>
        <fullName evidence="7">Formimidoylglutamate deiminase</fullName>
        <ecNumber evidence="7">3.5.3.13</ecNumber>
    </submittedName>
</protein>
<reference evidence="7 8" key="1">
    <citation type="submission" date="2023-07" db="EMBL/GenBank/DDBJ databases">
        <title>Sorghum-associated microbial communities from plants grown in Nebraska, USA.</title>
        <authorList>
            <person name="Schachtman D."/>
        </authorList>
    </citation>
    <scope>NUCLEOTIDE SEQUENCE [LARGE SCALE GENOMIC DNA]</scope>
    <source>
        <strain evidence="7 8">584</strain>
    </source>
</reference>
<gene>
    <name evidence="7" type="ORF">E9232_000984</name>
</gene>
<evidence type="ECO:0000256" key="1">
    <source>
        <dbReference type="ARBA" id="ARBA00001947"/>
    </source>
</evidence>
<dbReference type="InterPro" id="IPR011059">
    <property type="entry name" value="Metal-dep_hydrolase_composite"/>
</dbReference>
<dbReference type="CDD" id="cd01313">
    <property type="entry name" value="Met_dep_hydrolase_E"/>
    <property type="match status" value="1"/>
</dbReference>
<dbReference type="RefSeq" id="WP_309792477.1">
    <property type="nucleotide sequence ID" value="NZ_JAVDPW010000002.1"/>
</dbReference>
<dbReference type="SUPFAM" id="SSF51338">
    <property type="entry name" value="Composite domain of metallo-dependent hydrolases"/>
    <property type="match status" value="1"/>
</dbReference>
<keyword evidence="4" id="KW-0862">Zinc</keyword>
<dbReference type="Proteomes" id="UP001262410">
    <property type="component" value="Unassembled WGS sequence"/>
</dbReference>
<dbReference type="Gene3D" id="2.30.40.10">
    <property type="entry name" value="Urease, subunit C, domain 1"/>
    <property type="match status" value="1"/>
</dbReference>
<dbReference type="EC" id="3.5.3.13" evidence="7"/>